<dbReference type="EMBL" id="CAJPVJ010012289">
    <property type="protein sequence ID" value="CAG2174244.1"/>
    <property type="molecule type" value="Genomic_DNA"/>
</dbReference>
<evidence type="ECO:0000313" key="9">
    <source>
        <dbReference type="EMBL" id="CAD7657057.1"/>
    </source>
</evidence>
<dbReference type="Proteomes" id="UP000728032">
    <property type="component" value="Unassembled WGS sequence"/>
</dbReference>
<gene>
    <name evidence="9" type="ORF">ONB1V03_LOCUS13691</name>
</gene>
<evidence type="ECO:0000256" key="1">
    <source>
        <dbReference type="ARBA" id="ARBA00022723"/>
    </source>
</evidence>
<keyword evidence="5" id="KW-0238">DNA-binding</keyword>
<dbReference type="GO" id="GO:0004879">
    <property type="term" value="F:nuclear receptor activity"/>
    <property type="evidence" value="ECO:0007669"/>
    <property type="project" value="TreeGrafter"/>
</dbReference>
<feature type="region of interest" description="Disordered" evidence="8">
    <location>
        <begin position="152"/>
        <end position="181"/>
    </location>
</feature>
<dbReference type="GO" id="GO:0008270">
    <property type="term" value="F:zinc ion binding"/>
    <property type="evidence" value="ECO:0007669"/>
    <property type="project" value="UniProtKB-KW"/>
</dbReference>
<evidence type="ECO:0000256" key="3">
    <source>
        <dbReference type="ARBA" id="ARBA00022833"/>
    </source>
</evidence>
<keyword evidence="10" id="KW-1185">Reference proteome</keyword>
<dbReference type="PANTHER" id="PTHR24082">
    <property type="entry name" value="NUCLEAR HORMONE RECEPTOR"/>
    <property type="match status" value="1"/>
</dbReference>
<dbReference type="Gene3D" id="1.10.565.10">
    <property type="entry name" value="Retinoid X Receptor"/>
    <property type="match status" value="1"/>
</dbReference>
<dbReference type="GO" id="GO:0030154">
    <property type="term" value="P:cell differentiation"/>
    <property type="evidence" value="ECO:0007669"/>
    <property type="project" value="TreeGrafter"/>
</dbReference>
<evidence type="ECO:0000313" key="10">
    <source>
        <dbReference type="Proteomes" id="UP000728032"/>
    </source>
</evidence>
<keyword evidence="2" id="KW-0863">Zinc-finger</keyword>
<dbReference type="SUPFAM" id="SSF48508">
    <property type="entry name" value="Nuclear receptor ligand-binding domain"/>
    <property type="match status" value="1"/>
</dbReference>
<organism evidence="9">
    <name type="scientific">Oppiella nova</name>
    <dbReference type="NCBI Taxonomy" id="334625"/>
    <lineage>
        <taxon>Eukaryota</taxon>
        <taxon>Metazoa</taxon>
        <taxon>Ecdysozoa</taxon>
        <taxon>Arthropoda</taxon>
        <taxon>Chelicerata</taxon>
        <taxon>Arachnida</taxon>
        <taxon>Acari</taxon>
        <taxon>Acariformes</taxon>
        <taxon>Sarcoptiformes</taxon>
        <taxon>Oribatida</taxon>
        <taxon>Brachypylina</taxon>
        <taxon>Oppioidea</taxon>
        <taxon>Oppiidae</taxon>
        <taxon>Oppiella</taxon>
    </lineage>
</organism>
<dbReference type="AlphaFoldDB" id="A0A7R9MDA1"/>
<dbReference type="EMBL" id="OC927114">
    <property type="protein sequence ID" value="CAD7657057.1"/>
    <property type="molecule type" value="Genomic_DNA"/>
</dbReference>
<dbReference type="InterPro" id="IPR050234">
    <property type="entry name" value="Nuclear_hormone_rcpt_NR1"/>
</dbReference>
<dbReference type="OrthoDB" id="6352325at2759"/>
<proteinExistence type="predicted"/>
<dbReference type="GO" id="GO:0045944">
    <property type="term" value="P:positive regulation of transcription by RNA polymerase II"/>
    <property type="evidence" value="ECO:0007669"/>
    <property type="project" value="TreeGrafter"/>
</dbReference>
<sequence>MELIVLRANIYYDEHAKNWTQYIDDEYSFVFPMHLLIPEKRDLYNSYKNYFNKMLPEWNKDIVILDLLSAIVLFNPNRPNMVNREAVMAEQKMYVYLLQRYLMIKYHWEWQSKSKMANLMNSLPDLQLVSAIEVENGVEDINSIMDEEFLQSRAKTGSDGKSAKKKGPKKNDNREDSSGDD</sequence>
<reference evidence="9" key="1">
    <citation type="submission" date="2020-11" db="EMBL/GenBank/DDBJ databases">
        <authorList>
            <person name="Tran Van P."/>
        </authorList>
    </citation>
    <scope>NUCLEOTIDE SEQUENCE</scope>
</reference>
<name>A0A7R9MDA1_9ACAR</name>
<keyword evidence="3" id="KW-0862">Zinc</keyword>
<keyword evidence="6" id="KW-0804">Transcription</keyword>
<evidence type="ECO:0000256" key="8">
    <source>
        <dbReference type="SAM" id="MobiDB-lite"/>
    </source>
</evidence>
<evidence type="ECO:0000256" key="2">
    <source>
        <dbReference type="ARBA" id="ARBA00022771"/>
    </source>
</evidence>
<dbReference type="GO" id="GO:0000978">
    <property type="term" value="F:RNA polymerase II cis-regulatory region sequence-specific DNA binding"/>
    <property type="evidence" value="ECO:0007669"/>
    <property type="project" value="TreeGrafter"/>
</dbReference>
<feature type="compositionally biased region" description="Basic and acidic residues" evidence="8">
    <location>
        <begin position="169"/>
        <end position="181"/>
    </location>
</feature>
<evidence type="ECO:0000256" key="4">
    <source>
        <dbReference type="ARBA" id="ARBA00023015"/>
    </source>
</evidence>
<dbReference type="GO" id="GO:0000122">
    <property type="term" value="P:negative regulation of transcription by RNA polymerase II"/>
    <property type="evidence" value="ECO:0007669"/>
    <property type="project" value="TreeGrafter"/>
</dbReference>
<evidence type="ECO:0000256" key="6">
    <source>
        <dbReference type="ARBA" id="ARBA00023163"/>
    </source>
</evidence>
<keyword evidence="7" id="KW-0675">Receptor</keyword>
<keyword evidence="1" id="KW-0479">Metal-binding</keyword>
<keyword evidence="4" id="KW-0805">Transcription regulation</keyword>
<dbReference type="InterPro" id="IPR035500">
    <property type="entry name" value="NHR-like_dom_sf"/>
</dbReference>
<evidence type="ECO:0000256" key="7">
    <source>
        <dbReference type="ARBA" id="ARBA00023170"/>
    </source>
</evidence>
<evidence type="ECO:0000256" key="5">
    <source>
        <dbReference type="ARBA" id="ARBA00023125"/>
    </source>
</evidence>
<protein>
    <submittedName>
        <fullName evidence="9">Uncharacterized protein</fullName>
    </submittedName>
</protein>
<accession>A0A7R9MDA1</accession>
<dbReference type="PANTHER" id="PTHR24082:SF283">
    <property type="entry name" value="NUCLEAR HORMONE RECEPTOR HR96"/>
    <property type="match status" value="1"/>
</dbReference>